<organism evidence="8 9">
    <name type="scientific">Uliginosibacterium sediminicola</name>
    <dbReference type="NCBI Taxonomy" id="2024550"/>
    <lineage>
        <taxon>Bacteria</taxon>
        <taxon>Pseudomonadati</taxon>
        <taxon>Pseudomonadota</taxon>
        <taxon>Betaproteobacteria</taxon>
        <taxon>Rhodocyclales</taxon>
        <taxon>Zoogloeaceae</taxon>
        <taxon>Uliginosibacterium</taxon>
    </lineage>
</organism>
<accession>A0ABU9YWW5</accession>
<feature type="domain" description="Cytochrome b561 bacterial/Ni-hydrogenase" evidence="7">
    <location>
        <begin position="12"/>
        <end position="187"/>
    </location>
</feature>
<keyword evidence="9" id="KW-1185">Reference proteome</keyword>
<evidence type="ECO:0000313" key="8">
    <source>
        <dbReference type="EMBL" id="MEN3068024.1"/>
    </source>
</evidence>
<dbReference type="PANTHER" id="PTHR30485:SF2">
    <property type="entry name" value="BLL0597 PROTEIN"/>
    <property type="match status" value="1"/>
</dbReference>
<feature type="transmembrane region" description="Helical" evidence="6">
    <location>
        <begin position="20"/>
        <end position="40"/>
    </location>
</feature>
<keyword evidence="4 6" id="KW-1133">Transmembrane helix</keyword>
<evidence type="ECO:0000256" key="1">
    <source>
        <dbReference type="ARBA" id="ARBA00004651"/>
    </source>
</evidence>
<gene>
    <name evidence="8" type="ORF">ABDB84_05990</name>
</gene>
<keyword evidence="2" id="KW-1003">Cell membrane</keyword>
<proteinExistence type="predicted"/>
<feature type="transmembrane region" description="Helical" evidence="6">
    <location>
        <begin position="156"/>
        <end position="175"/>
    </location>
</feature>
<feature type="transmembrane region" description="Helical" evidence="6">
    <location>
        <begin position="101"/>
        <end position="123"/>
    </location>
</feature>
<feature type="transmembrane region" description="Helical" evidence="6">
    <location>
        <begin position="46"/>
        <end position="65"/>
    </location>
</feature>
<dbReference type="EMBL" id="JBDIVE010000002">
    <property type="protein sequence ID" value="MEN3068024.1"/>
    <property type="molecule type" value="Genomic_DNA"/>
</dbReference>
<dbReference type="InterPro" id="IPR016174">
    <property type="entry name" value="Di-haem_cyt_TM"/>
</dbReference>
<keyword evidence="5 6" id="KW-0472">Membrane</keyword>
<dbReference type="Proteomes" id="UP001410394">
    <property type="component" value="Unassembled WGS sequence"/>
</dbReference>
<reference evidence="8 9" key="1">
    <citation type="journal article" date="2018" name="Int. J. Syst. Evol. Microbiol.">
        <title>Uliginosibacterium sediminicola sp. nov., isolated from freshwater sediment.</title>
        <authorList>
            <person name="Hwang W.M."/>
            <person name="Kim S.M."/>
            <person name="Kang K."/>
            <person name="Ahn T.Y."/>
        </authorList>
    </citation>
    <scope>NUCLEOTIDE SEQUENCE [LARGE SCALE GENOMIC DNA]</scope>
    <source>
        <strain evidence="8 9">M1-21</strain>
    </source>
</reference>
<comment type="subcellular location">
    <subcellularLocation>
        <location evidence="1">Cell membrane</location>
        <topology evidence="1">Multi-pass membrane protein</topology>
    </subcellularLocation>
</comment>
<feature type="transmembrane region" description="Helical" evidence="6">
    <location>
        <begin position="206"/>
        <end position="223"/>
    </location>
</feature>
<protein>
    <submittedName>
        <fullName evidence="8">Cytochrome b/b6 domain-containing protein</fullName>
    </submittedName>
</protein>
<evidence type="ECO:0000313" key="9">
    <source>
        <dbReference type="Proteomes" id="UP001410394"/>
    </source>
</evidence>
<keyword evidence="3 6" id="KW-0812">Transmembrane</keyword>
<dbReference type="Pfam" id="PF01292">
    <property type="entry name" value="Ni_hydr_CYTB"/>
    <property type="match status" value="1"/>
</dbReference>
<evidence type="ECO:0000256" key="4">
    <source>
        <dbReference type="ARBA" id="ARBA00022989"/>
    </source>
</evidence>
<evidence type="ECO:0000256" key="3">
    <source>
        <dbReference type="ARBA" id="ARBA00022692"/>
    </source>
</evidence>
<dbReference type="InterPro" id="IPR051542">
    <property type="entry name" value="Hydrogenase_cytochrome"/>
</dbReference>
<comment type="caution">
    <text evidence="8">The sequence shown here is derived from an EMBL/GenBank/DDBJ whole genome shotgun (WGS) entry which is preliminary data.</text>
</comment>
<dbReference type="Gene3D" id="1.20.950.20">
    <property type="entry name" value="Transmembrane di-heme cytochromes, Chain C"/>
    <property type="match status" value="1"/>
</dbReference>
<evidence type="ECO:0000256" key="2">
    <source>
        <dbReference type="ARBA" id="ARBA00022475"/>
    </source>
</evidence>
<sequence>MSTQTTTKSVRVWDLPLRLFHWLLLAAVVTAFVAIQTNNIELHAKAGYAVLALLIFRIVWGFVGGTHARFCSFIKGPAAIKAYLANAKAGKHDPSQTGHNALGALSVVGLIGVLLLQVTTGLFNHSDDFFFDAPLYKFVSSAVAGNLAELHETLPGLILALIGLHIAAILFYRFVKRDNLVKPMITGSKDIPAEATTPDAKGGNPLLGTVVLAIAVAIVWYITTQV</sequence>
<dbReference type="InterPro" id="IPR011577">
    <property type="entry name" value="Cyt_b561_bac/Ni-Hgenase"/>
</dbReference>
<evidence type="ECO:0000256" key="5">
    <source>
        <dbReference type="ARBA" id="ARBA00023136"/>
    </source>
</evidence>
<dbReference type="SUPFAM" id="SSF81342">
    <property type="entry name" value="Transmembrane di-heme cytochromes"/>
    <property type="match status" value="1"/>
</dbReference>
<evidence type="ECO:0000259" key="7">
    <source>
        <dbReference type="Pfam" id="PF01292"/>
    </source>
</evidence>
<dbReference type="RefSeq" id="WP_345918787.1">
    <property type="nucleotide sequence ID" value="NZ_JBDIVE010000002.1"/>
</dbReference>
<dbReference type="PANTHER" id="PTHR30485">
    <property type="entry name" value="NI/FE-HYDROGENASE 1 B-TYPE CYTOCHROME SUBUNIT"/>
    <property type="match status" value="1"/>
</dbReference>
<evidence type="ECO:0000256" key="6">
    <source>
        <dbReference type="SAM" id="Phobius"/>
    </source>
</evidence>
<name>A0ABU9YWW5_9RHOO</name>